<evidence type="ECO:0000313" key="3">
    <source>
        <dbReference type="EMBL" id="MBB6048500.1"/>
    </source>
</evidence>
<accession>A0A7W9SKY8</accession>
<dbReference type="InterPro" id="IPR013222">
    <property type="entry name" value="Glyco_hyd_98_carb-bd"/>
</dbReference>
<reference evidence="3 4" key="1">
    <citation type="submission" date="2020-08" db="EMBL/GenBank/DDBJ databases">
        <title>Genomic Encyclopedia of Type Strains, Phase IV (KMG-IV): sequencing the most valuable type-strain genomes for metagenomic binning, comparative biology and taxonomic classification.</title>
        <authorList>
            <person name="Goeker M."/>
        </authorList>
    </citation>
    <scope>NUCLEOTIDE SEQUENCE [LARGE SCALE GENOMIC DNA]</scope>
    <source>
        <strain evidence="3 4">DSM 23562</strain>
    </source>
</reference>
<organism evidence="3 4">
    <name type="scientific">Armatimonas rosea</name>
    <dbReference type="NCBI Taxonomy" id="685828"/>
    <lineage>
        <taxon>Bacteria</taxon>
        <taxon>Bacillati</taxon>
        <taxon>Armatimonadota</taxon>
        <taxon>Armatimonadia</taxon>
        <taxon>Armatimonadales</taxon>
        <taxon>Armatimonadaceae</taxon>
        <taxon>Armatimonas</taxon>
    </lineage>
</organism>
<dbReference type="InterPro" id="IPR008979">
    <property type="entry name" value="Galactose-bd-like_sf"/>
</dbReference>
<gene>
    <name evidence="3" type="ORF">HNQ39_000262</name>
</gene>
<dbReference type="PANTHER" id="PTHR35889">
    <property type="entry name" value="CYCLOINULO-OLIGOSACCHARIDE FRUCTANOTRANSFERASE-RELATED"/>
    <property type="match status" value="1"/>
</dbReference>
<dbReference type="Gene3D" id="2.60.120.1060">
    <property type="entry name" value="NPCBM/NEW2 domain"/>
    <property type="match status" value="2"/>
</dbReference>
<dbReference type="InterPro" id="IPR022655">
    <property type="entry name" value="DUF1553"/>
</dbReference>
<dbReference type="AlphaFoldDB" id="A0A7W9SKY8"/>
<dbReference type="EMBL" id="JACHGW010000001">
    <property type="protein sequence ID" value="MBB6048500.1"/>
    <property type="molecule type" value="Genomic_DNA"/>
</dbReference>
<dbReference type="PANTHER" id="PTHR35889:SF3">
    <property type="entry name" value="F-BOX DOMAIN-CONTAINING PROTEIN"/>
    <property type="match status" value="1"/>
</dbReference>
<dbReference type="InterPro" id="IPR011444">
    <property type="entry name" value="DUF1549"/>
</dbReference>
<feature type="domain" description="Glycosyl hydrolase family 98 putative carbohydrate-binding module" evidence="2">
    <location>
        <begin position="568"/>
        <end position="714"/>
    </location>
</feature>
<dbReference type="SUPFAM" id="SSF46626">
    <property type="entry name" value="Cytochrome c"/>
    <property type="match status" value="1"/>
</dbReference>
<feature type="chain" id="PRO_5030904440" evidence="1">
    <location>
        <begin position="21"/>
        <end position="779"/>
    </location>
</feature>
<proteinExistence type="predicted"/>
<dbReference type="GO" id="GO:0009055">
    <property type="term" value="F:electron transfer activity"/>
    <property type="evidence" value="ECO:0007669"/>
    <property type="project" value="InterPro"/>
</dbReference>
<dbReference type="GO" id="GO:0020037">
    <property type="term" value="F:heme binding"/>
    <property type="evidence" value="ECO:0007669"/>
    <property type="project" value="InterPro"/>
</dbReference>
<keyword evidence="1" id="KW-0732">Signal</keyword>
<keyword evidence="4" id="KW-1185">Reference proteome</keyword>
<comment type="caution">
    <text evidence="3">The sequence shown here is derived from an EMBL/GenBank/DDBJ whole genome shotgun (WGS) entry which is preliminary data.</text>
</comment>
<dbReference type="SMART" id="SM00776">
    <property type="entry name" value="NPCBM"/>
    <property type="match status" value="1"/>
</dbReference>
<dbReference type="Proteomes" id="UP000520814">
    <property type="component" value="Unassembled WGS sequence"/>
</dbReference>
<feature type="signal peptide" evidence="1">
    <location>
        <begin position="1"/>
        <end position="20"/>
    </location>
</feature>
<dbReference type="RefSeq" id="WP_184192130.1">
    <property type="nucleotide sequence ID" value="NZ_JACHGW010000001.1"/>
</dbReference>
<dbReference type="SUPFAM" id="SSF49785">
    <property type="entry name" value="Galactose-binding domain-like"/>
    <property type="match status" value="2"/>
</dbReference>
<dbReference type="Pfam" id="PF07635">
    <property type="entry name" value="PSCyt1"/>
    <property type="match status" value="1"/>
</dbReference>
<evidence type="ECO:0000259" key="2">
    <source>
        <dbReference type="SMART" id="SM00776"/>
    </source>
</evidence>
<dbReference type="InterPro" id="IPR011429">
    <property type="entry name" value="Cyt_c_Planctomycete-type"/>
</dbReference>
<protein>
    <submittedName>
        <fullName evidence="3">Mono/diheme cytochrome c family protein</fullName>
    </submittedName>
</protein>
<name>A0A7W9SKY8_ARMRO</name>
<evidence type="ECO:0000256" key="1">
    <source>
        <dbReference type="SAM" id="SignalP"/>
    </source>
</evidence>
<sequence>MIRRLVGALALGGLSVMALGAQKVQTTQKAVSYQRDVLPILKKNCSSCHSNGAKQGDFSLDSREAILTGGKTHPVARPGKGAQSYLIELVAKGVMPPQGAHLKASEVETLRRWIDAGLPFDGAAENEDAAWTPPLALVPVNVPAGQGNPVDRLLAPYFAAKKVAPGAIVSDRVFVRRAYLDLVGLLPSPRQTTAFVLDTRPDKRERLVASLLADTKNYTEHWLTFWNDALRNDYVGTGYIDGGRSQITSWLYASLESNKPYDQFVRELVAPPSPESEGFIKGIVWRGVVNASQRPPLQAAQNIGQVFLGVNLKCASCHDSFTSNWKLRDAYGLATAFSDTPLELVRCDKPTGTMASAKFLWPELGSVDGNAPLATRRAQVAAALTSPANGRFARTVVNRLWTKLMGRGLVEPNDELDHKPWNPALLDWLASDFVAHGYDLKHTLAQIATSRAYQLPSQGLAKEKPSGYVFTGPAVKRLSAEQLTDAISTLTESWPTPVETLRINKGVVSVPKRTGKVLFDSGLLRSGAKQVDVDITGAEILVLAATDGNGNANHDWADWVEPHFGFPDNTERDADDCVLLSATTGFGTIQKDKSIVGKPLRLAGKTYGEGIGTHANSLLIYEVPKGATRFRALVGPDQGAVEEAPKEVSVRFAVVGAAHALIEARAALTTADAFTRALGRPNREQTVTQRQSVATTLQALELTNGPLLSARLKTGASTWLRHAGNGEDVLNGLYQTALSRPPTTTERATIRQAVGTKLTPEALEDILWALLMSPEFQLY</sequence>
<dbReference type="Pfam" id="PF07583">
    <property type="entry name" value="PSCyt2"/>
    <property type="match status" value="1"/>
</dbReference>
<dbReference type="Pfam" id="PF07587">
    <property type="entry name" value="PSD1"/>
    <property type="match status" value="2"/>
</dbReference>
<dbReference type="InterPro" id="IPR036909">
    <property type="entry name" value="Cyt_c-like_dom_sf"/>
</dbReference>
<evidence type="ECO:0000313" key="4">
    <source>
        <dbReference type="Proteomes" id="UP000520814"/>
    </source>
</evidence>
<dbReference type="Pfam" id="PF08305">
    <property type="entry name" value="NPCBM"/>
    <property type="match status" value="2"/>
</dbReference>
<dbReference type="InterPro" id="IPR038637">
    <property type="entry name" value="NPCBM_sf"/>
</dbReference>